<keyword evidence="6 14" id="KW-0808">Transferase</keyword>
<evidence type="ECO:0000313" key="14">
    <source>
        <dbReference type="EMBL" id="MBB6509038.1"/>
    </source>
</evidence>
<dbReference type="PANTHER" id="PTHR43047:SF63">
    <property type="entry name" value="HISTIDINE KINASE"/>
    <property type="match status" value="1"/>
</dbReference>
<evidence type="ECO:0000256" key="1">
    <source>
        <dbReference type="ARBA" id="ARBA00000085"/>
    </source>
</evidence>
<keyword evidence="7" id="KW-0547">Nucleotide-binding</keyword>
<keyword evidence="10" id="KW-0902">Two-component regulatory system</keyword>
<dbReference type="PANTHER" id="PTHR43047">
    <property type="entry name" value="TWO-COMPONENT HISTIDINE PROTEIN KINASE"/>
    <property type="match status" value="1"/>
</dbReference>
<keyword evidence="5" id="KW-0597">Phosphoprotein</keyword>
<keyword evidence="11 12" id="KW-0472">Membrane</keyword>
<dbReference type="Gene3D" id="3.30.565.10">
    <property type="entry name" value="Histidine kinase-like ATPase, C-terminal domain"/>
    <property type="match status" value="1"/>
</dbReference>
<dbReference type="InterPro" id="IPR003661">
    <property type="entry name" value="HisK_dim/P_dom"/>
</dbReference>
<comment type="catalytic activity">
    <reaction evidence="1">
        <text>ATP + protein L-histidine = ADP + protein N-phospho-L-histidine.</text>
        <dbReference type="EC" id="2.7.13.3"/>
    </reaction>
</comment>
<dbReference type="PROSITE" id="PS50109">
    <property type="entry name" value="HIS_KIN"/>
    <property type="match status" value="1"/>
</dbReference>
<evidence type="ECO:0000256" key="11">
    <source>
        <dbReference type="ARBA" id="ARBA00023136"/>
    </source>
</evidence>
<evidence type="ECO:0000256" key="12">
    <source>
        <dbReference type="SAM" id="Phobius"/>
    </source>
</evidence>
<dbReference type="Proteomes" id="UP000585437">
    <property type="component" value="Unassembled WGS sequence"/>
</dbReference>
<feature type="transmembrane region" description="Helical" evidence="12">
    <location>
        <begin position="43"/>
        <end position="62"/>
    </location>
</feature>
<feature type="transmembrane region" description="Helical" evidence="12">
    <location>
        <begin position="68"/>
        <end position="89"/>
    </location>
</feature>
<dbReference type="Gene3D" id="1.10.287.130">
    <property type="match status" value="1"/>
</dbReference>
<keyword evidence="15" id="KW-1185">Reference proteome</keyword>
<keyword evidence="8 14" id="KW-0418">Kinase</keyword>
<evidence type="ECO:0000256" key="8">
    <source>
        <dbReference type="ARBA" id="ARBA00022777"/>
    </source>
</evidence>
<name>A0A7X0JK27_9HYPH</name>
<dbReference type="GO" id="GO:0000155">
    <property type="term" value="F:phosphorelay sensor kinase activity"/>
    <property type="evidence" value="ECO:0007669"/>
    <property type="project" value="InterPro"/>
</dbReference>
<dbReference type="GO" id="GO:0005886">
    <property type="term" value="C:plasma membrane"/>
    <property type="evidence" value="ECO:0007669"/>
    <property type="project" value="UniProtKB-SubCell"/>
</dbReference>
<reference evidence="14 15" key="1">
    <citation type="submission" date="2020-08" db="EMBL/GenBank/DDBJ databases">
        <title>The Agave Microbiome: Exploring the role of microbial communities in plant adaptations to desert environments.</title>
        <authorList>
            <person name="Partida-Martinez L.P."/>
        </authorList>
    </citation>
    <scope>NUCLEOTIDE SEQUENCE [LARGE SCALE GENOMIC DNA]</scope>
    <source>
        <strain evidence="14 15">AS3.12</strain>
    </source>
</reference>
<evidence type="ECO:0000256" key="6">
    <source>
        <dbReference type="ARBA" id="ARBA00022679"/>
    </source>
</evidence>
<evidence type="ECO:0000256" key="7">
    <source>
        <dbReference type="ARBA" id="ARBA00022741"/>
    </source>
</evidence>
<dbReference type="InterPro" id="IPR005467">
    <property type="entry name" value="His_kinase_dom"/>
</dbReference>
<evidence type="ECO:0000256" key="2">
    <source>
        <dbReference type="ARBA" id="ARBA00004236"/>
    </source>
</evidence>
<dbReference type="Pfam" id="PF02518">
    <property type="entry name" value="HATPase_c"/>
    <property type="match status" value="1"/>
</dbReference>
<evidence type="ECO:0000256" key="5">
    <source>
        <dbReference type="ARBA" id="ARBA00022553"/>
    </source>
</evidence>
<dbReference type="CDD" id="cd00082">
    <property type="entry name" value="HisKA"/>
    <property type="match status" value="1"/>
</dbReference>
<dbReference type="InterPro" id="IPR004358">
    <property type="entry name" value="Sig_transdc_His_kin-like_C"/>
</dbReference>
<keyword evidence="12" id="KW-1133">Transmembrane helix</keyword>
<dbReference type="InterPro" id="IPR003594">
    <property type="entry name" value="HATPase_dom"/>
</dbReference>
<dbReference type="CDD" id="cd16922">
    <property type="entry name" value="HATPase_EvgS-ArcB-TorS-like"/>
    <property type="match status" value="1"/>
</dbReference>
<dbReference type="SUPFAM" id="SSF55874">
    <property type="entry name" value="ATPase domain of HSP90 chaperone/DNA topoisomerase II/histidine kinase"/>
    <property type="match status" value="1"/>
</dbReference>
<accession>A0A7X0JK27</accession>
<evidence type="ECO:0000256" key="4">
    <source>
        <dbReference type="ARBA" id="ARBA00022475"/>
    </source>
</evidence>
<dbReference type="SMART" id="SM00387">
    <property type="entry name" value="HATPase_c"/>
    <property type="match status" value="1"/>
</dbReference>
<dbReference type="Pfam" id="PF00512">
    <property type="entry name" value="HisKA"/>
    <property type="match status" value="1"/>
</dbReference>
<keyword evidence="4" id="KW-1003">Cell membrane</keyword>
<dbReference type="SMART" id="SM00388">
    <property type="entry name" value="HisKA"/>
    <property type="match status" value="1"/>
</dbReference>
<dbReference type="EMBL" id="JACHBU010000004">
    <property type="protein sequence ID" value="MBB6509038.1"/>
    <property type="molecule type" value="Genomic_DNA"/>
</dbReference>
<organism evidence="14 15">
    <name type="scientific">Rhizobium soli</name>
    <dbReference type="NCBI Taxonomy" id="424798"/>
    <lineage>
        <taxon>Bacteria</taxon>
        <taxon>Pseudomonadati</taxon>
        <taxon>Pseudomonadota</taxon>
        <taxon>Alphaproteobacteria</taxon>
        <taxon>Hyphomicrobiales</taxon>
        <taxon>Rhizobiaceae</taxon>
        <taxon>Rhizobium/Agrobacterium group</taxon>
        <taxon>Rhizobium</taxon>
    </lineage>
</organism>
<feature type="domain" description="Histidine kinase" evidence="13">
    <location>
        <begin position="248"/>
        <end position="468"/>
    </location>
</feature>
<dbReference type="SUPFAM" id="SSF47384">
    <property type="entry name" value="Homodimeric domain of signal transducing histidine kinase"/>
    <property type="match status" value="1"/>
</dbReference>
<evidence type="ECO:0000259" key="13">
    <source>
        <dbReference type="PROSITE" id="PS50109"/>
    </source>
</evidence>
<evidence type="ECO:0000313" key="15">
    <source>
        <dbReference type="Proteomes" id="UP000585437"/>
    </source>
</evidence>
<dbReference type="GO" id="GO:0005524">
    <property type="term" value="F:ATP binding"/>
    <property type="evidence" value="ECO:0007669"/>
    <property type="project" value="UniProtKB-KW"/>
</dbReference>
<protein>
    <recommendedName>
        <fullName evidence="3">histidine kinase</fullName>
        <ecNumber evidence="3">2.7.13.3</ecNumber>
    </recommendedName>
</protein>
<evidence type="ECO:0000256" key="10">
    <source>
        <dbReference type="ARBA" id="ARBA00023012"/>
    </source>
</evidence>
<dbReference type="PRINTS" id="PR00344">
    <property type="entry name" value="BCTRLSENSOR"/>
</dbReference>
<evidence type="ECO:0000256" key="3">
    <source>
        <dbReference type="ARBA" id="ARBA00012438"/>
    </source>
</evidence>
<dbReference type="InterPro" id="IPR036097">
    <property type="entry name" value="HisK_dim/P_sf"/>
</dbReference>
<gene>
    <name evidence="14" type="ORF">F4695_002395</name>
</gene>
<evidence type="ECO:0000256" key="9">
    <source>
        <dbReference type="ARBA" id="ARBA00022840"/>
    </source>
</evidence>
<proteinExistence type="predicted"/>
<comment type="caution">
    <text evidence="14">The sequence shown here is derived from an EMBL/GenBank/DDBJ whole genome shotgun (WGS) entry which is preliminary data.</text>
</comment>
<keyword evidence="12" id="KW-0812">Transmembrane</keyword>
<sequence length="528" mass="56255">MRVLSDIAERAVLLVDGAASRWLRRIGEGETVSAAAVASLRRLAFCGGVAFVAVPALLSVFMKPALALPLGATVVSALFLILAALAFAWPRNVVRPVANAPAVDDIAFHACPGLALIVDPQGRVVKLGGRDHAAFPDKLKAGLGEMLAEIVHVSDRLALLQAVDTLRQGGRNAIVDIRVERPFSAVGGRQFLHMSFDMSAIRDGEGDLVQIFVQALDRSAEERLRVEAENRTIEAQSAHEAKSRFLAAVSHELRTPLNAILGFSDVLAGEYFGKLANDRQREYVGLIRQSGGHLLSVVTTMLDMSKIEAGRYELLAEPFHISEAVEACRAMLDHSAREKGVTLTARTNRNLAEVVADRRALQQVLINLAGNAIKFTPAGGVVSIDATVVAGKLVITVSDTGIGIAADKLATIGQPFTQIENDLSRQYEGTGLGLSLVKGLIALHGGRFTIESRLGEGTVVTIALPADGSGIEGAAVDDGEERVEFPPRLMISNKPGTNKQQAHIAPEILTTMMDEEDFTDGPAKAKIA</sequence>
<comment type="subcellular location">
    <subcellularLocation>
        <location evidence="2">Cell membrane</location>
    </subcellularLocation>
</comment>
<dbReference type="InterPro" id="IPR036890">
    <property type="entry name" value="HATPase_C_sf"/>
</dbReference>
<dbReference type="AlphaFoldDB" id="A0A7X0JK27"/>
<keyword evidence="9" id="KW-0067">ATP-binding</keyword>
<dbReference type="FunFam" id="3.30.565.10:FF:000023">
    <property type="entry name" value="PAS domain-containing sensor histidine kinase"/>
    <property type="match status" value="1"/>
</dbReference>
<dbReference type="EC" id="2.7.13.3" evidence="3"/>
<dbReference type="GO" id="GO:0009927">
    <property type="term" value="F:histidine phosphotransfer kinase activity"/>
    <property type="evidence" value="ECO:0007669"/>
    <property type="project" value="TreeGrafter"/>
</dbReference>